<dbReference type="GO" id="GO:0005509">
    <property type="term" value="F:calcium ion binding"/>
    <property type="evidence" value="ECO:0007669"/>
    <property type="project" value="InterPro"/>
</dbReference>
<dbReference type="InterPro" id="IPR001343">
    <property type="entry name" value="Hemolysn_Ca-bd"/>
</dbReference>
<dbReference type="SUPFAM" id="SSF50939">
    <property type="entry name" value="Sialidases"/>
    <property type="match status" value="1"/>
</dbReference>
<accession>A0A838BP10</accession>
<protein>
    <submittedName>
        <fullName evidence="3">Calcium-binding protein</fullName>
    </submittedName>
</protein>
<evidence type="ECO:0000313" key="3">
    <source>
        <dbReference type="EMBL" id="MBA1156186.1"/>
    </source>
</evidence>
<keyword evidence="2" id="KW-0964">Secreted</keyword>
<comment type="subcellular location">
    <subcellularLocation>
        <location evidence="1">Secreted</location>
    </subcellularLocation>
</comment>
<dbReference type="PANTHER" id="PTHR38340:SF1">
    <property type="entry name" value="S-LAYER PROTEIN"/>
    <property type="match status" value="1"/>
</dbReference>
<dbReference type="InterPro" id="IPR036278">
    <property type="entry name" value="Sialidase_sf"/>
</dbReference>
<evidence type="ECO:0000313" key="4">
    <source>
        <dbReference type="Proteomes" id="UP000572984"/>
    </source>
</evidence>
<dbReference type="SUPFAM" id="SSF51120">
    <property type="entry name" value="beta-Roll"/>
    <property type="match status" value="2"/>
</dbReference>
<dbReference type="PANTHER" id="PTHR38340">
    <property type="entry name" value="S-LAYER PROTEIN"/>
    <property type="match status" value="1"/>
</dbReference>
<proteinExistence type="predicted"/>
<dbReference type="Gene3D" id="2.150.10.10">
    <property type="entry name" value="Serralysin-like metalloprotease, C-terminal"/>
    <property type="match status" value="3"/>
</dbReference>
<dbReference type="GO" id="GO:0005576">
    <property type="term" value="C:extracellular region"/>
    <property type="evidence" value="ECO:0007669"/>
    <property type="project" value="UniProtKB-SubCell"/>
</dbReference>
<dbReference type="RefSeq" id="WP_181051765.1">
    <property type="nucleotide sequence ID" value="NZ_JACDXJ010000001.1"/>
</dbReference>
<dbReference type="AlphaFoldDB" id="A0A838BP10"/>
<comment type="caution">
    <text evidence="3">The sequence shown here is derived from an EMBL/GenBank/DDBJ whole genome shotgun (WGS) entry which is preliminary data.</text>
</comment>
<keyword evidence="4" id="KW-1185">Reference proteome</keyword>
<dbReference type="InterPro" id="IPR050557">
    <property type="entry name" value="RTX_toxin/Mannuronan_C5-epim"/>
</dbReference>
<evidence type="ECO:0000256" key="2">
    <source>
        <dbReference type="ARBA" id="ARBA00022525"/>
    </source>
</evidence>
<name>A0A838BP10_9HYPH</name>
<evidence type="ECO:0000256" key="1">
    <source>
        <dbReference type="ARBA" id="ARBA00004613"/>
    </source>
</evidence>
<dbReference type="InterPro" id="IPR018511">
    <property type="entry name" value="Hemolysin-typ_Ca-bd_CS"/>
</dbReference>
<reference evidence="3 4" key="1">
    <citation type="submission" date="2020-07" db="EMBL/GenBank/DDBJ databases">
        <title>Draft genome and description of Microvirga mediterraneensis Marseille-Q2068 sp. nov.</title>
        <authorList>
            <person name="Boxberger M."/>
        </authorList>
    </citation>
    <scope>NUCLEOTIDE SEQUENCE [LARGE SCALE GENOMIC DNA]</scope>
    <source>
        <strain evidence="3 4">Marseille-Q2068</strain>
    </source>
</reference>
<dbReference type="InterPro" id="IPR011049">
    <property type="entry name" value="Serralysin-like_metalloprot_C"/>
</dbReference>
<dbReference type="Proteomes" id="UP000572984">
    <property type="component" value="Unassembled WGS sequence"/>
</dbReference>
<gene>
    <name evidence="3" type="ORF">H0S73_08620</name>
</gene>
<sequence>MTALSNGTFLFVGRSGTFPDYKLKAWIYNADGSLKAEQILDVPDHGLPGIVGHLEVPAIDPMAVELPDGRISITWTAYTPSSGNTYVAPWVGIYGADLAPIGAPKPVFDPVSGARDYAESIAALRDGTLVISARDENDGHAYVRLFSPDGARSAALDLGVAGGPQPGAVLTDVTALDNGSAVVVVRENTSSLKGYMLTRSGAGGATLSAPFSISTSTSPIKEGVKVTGLEGGGFVVTWMEQGLPGEPDFNSFLQVYDSEGAAVSAAKPISSLSFPDLLSAGHSDVLALPDGGFAVAYEKATDSIGGAPGLEVHLAIFDRHGTRTADDVRVSQEAITASIYLHELQLMADGRILVWHSQGIQIVDPRDHAISLTGTAGSDHYIGTVFDDAFDGGAGTDRLEGGRGNDTYVVDHPDDQVVERADEGLDTVLTSVSYALAAHVEHLTATGSASIGLTGNELDNAIAGNAGANRLDGGAGNDTLSGGLGDDTLDGGAGTDVLDGGEGFDFVSFASASSGVTANLSGGAGDTFIGIEGLLGSSFDDVFTGSGSALLMGGGGNDAYFVGPGDVVGEAGHEGRDSVIASGSYALRADAEIEILRLQGVSSKVGASLIGSDTDNAFIGHGGTNTLRGLSGNDTLSGGSGNDRLYGGTGKDVFVFDTALSRTKNVDRIYDFDPRYDSIRLENKIFIKLGKGSATGIKFKPDMFVKGKAAKDREDRIIYDKGTGALYYDPDGTGSKPQVKFATLNKNLKLSSSDFFVI</sequence>
<dbReference type="Pfam" id="PF00353">
    <property type="entry name" value="HemolysinCabind"/>
    <property type="match status" value="3"/>
</dbReference>
<dbReference type="PRINTS" id="PR00313">
    <property type="entry name" value="CABNDNGRPT"/>
</dbReference>
<organism evidence="3 4">
    <name type="scientific">Microvirga mediterraneensis</name>
    <dbReference type="NCBI Taxonomy" id="2754695"/>
    <lineage>
        <taxon>Bacteria</taxon>
        <taxon>Pseudomonadati</taxon>
        <taxon>Pseudomonadota</taxon>
        <taxon>Alphaproteobacteria</taxon>
        <taxon>Hyphomicrobiales</taxon>
        <taxon>Methylobacteriaceae</taxon>
        <taxon>Microvirga</taxon>
    </lineage>
</organism>
<dbReference type="EMBL" id="JACDXJ010000001">
    <property type="protein sequence ID" value="MBA1156186.1"/>
    <property type="molecule type" value="Genomic_DNA"/>
</dbReference>
<dbReference type="PROSITE" id="PS00330">
    <property type="entry name" value="HEMOLYSIN_CALCIUM"/>
    <property type="match status" value="3"/>
</dbReference>